<keyword evidence="3" id="KW-0732">Signal</keyword>
<comment type="subcellular location">
    <subcellularLocation>
        <location evidence="1">Nucleus</location>
    </subcellularLocation>
</comment>
<comment type="caution">
    <text evidence="5">The sequence shown here is derived from an EMBL/GenBank/DDBJ whole genome shotgun (WGS) entry which is preliminary data.</text>
</comment>
<evidence type="ECO:0000256" key="2">
    <source>
        <dbReference type="ARBA" id="ARBA00023242"/>
    </source>
</evidence>
<evidence type="ECO:0000313" key="6">
    <source>
        <dbReference type="Proteomes" id="UP000037510"/>
    </source>
</evidence>
<evidence type="ECO:0000313" key="5">
    <source>
        <dbReference type="EMBL" id="KOB69123.1"/>
    </source>
</evidence>
<dbReference type="GO" id="GO:0032039">
    <property type="term" value="C:integrator complex"/>
    <property type="evidence" value="ECO:0007669"/>
    <property type="project" value="TreeGrafter"/>
</dbReference>
<accession>A0A0L7L0V1</accession>
<name>A0A0L7L0V1_OPEBR</name>
<proteinExistence type="predicted"/>
<gene>
    <name evidence="5" type="ORF">OBRU01_16150</name>
</gene>
<keyword evidence="6" id="KW-1185">Reference proteome</keyword>
<feature type="signal peptide" evidence="3">
    <location>
        <begin position="1"/>
        <end position="16"/>
    </location>
</feature>
<dbReference type="EMBL" id="JTDY01003700">
    <property type="protein sequence ID" value="KOB69123.1"/>
    <property type="molecule type" value="Genomic_DNA"/>
</dbReference>
<protein>
    <submittedName>
        <fullName evidence="5">Integrator complex subunit 4</fullName>
    </submittedName>
</protein>
<organism evidence="5 6">
    <name type="scientific">Operophtera brumata</name>
    <name type="common">Winter moth</name>
    <name type="synonym">Phalaena brumata</name>
    <dbReference type="NCBI Taxonomy" id="104452"/>
    <lineage>
        <taxon>Eukaryota</taxon>
        <taxon>Metazoa</taxon>
        <taxon>Ecdysozoa</taxon>
        <taxon>Arthropoda</taxon>
        <taxon>Hexapoda</taxon>
        <taxon>Insecta</taxon>
        <taxon>Pterygota</taxon>
        <taxon>Neoptera</taxon>
        <taxon>Endopterygota</taxon>
        <taxon>Lepidoptera</taxon>
        <taxon>Glossata</taxon>
        <taxon>Ditrysia</taxon>
        <taxon>Geometroidea</taxon>
        <taxon>Geometridae</taxon>
        <taxon>Larentiinae</taxon>
        <taxon>Operophtera</taxon>
    </lineage>
</organism>
<sequence length="279" mass="30275">MCVLILVLNAAQHCTTMLPLFEEHTIRHYAYLRDTMPHLVPHLPIVCFFDTVLQHIDNSTLSVRVRLKMLHSAEEQLSEMEGLVMGAAQFTALGVSEQENACVWQLALRVCAARLCATSTANNNNTPSTPGGVCGGLSMNADNKPAALARALMPLLQAAPLPAIPRPNLRIRMCTASIVEPAMDNDTVVRFCAGLMASVPFEAEVLRVRTPGALRVRVAYPDRQAHAVLISHGVWSEPCGVDISVCLAVDEGGREPSAFVELCRPVRITVAPKPIKRGI</sequence>
<feature type="chain" id="PRO_5005573031" evidence="3">
    <location>
        <begin position="17"/>
        <end position="279"/>
    </location>
</feature>
<dbReference type="PANTHER" id="PTHR20938:SF0">
    <property type="entry name" value="INTEGRATOR COMPLEX SUBUNIT 4"/>
    <property type="match status" value="1"/>
</dbReference>
<keyword evidence="2" id="KW-0539">Nucleus</keyword>
<evidence type="ECO:0000256" key="3">
    <source>
        <dbReference type="SAM" id="SignalP"/>
    </source>
</evidence>
<dbReference type="GO" id="GO:0016180">
    <property type="term" value="P:snRNA processing"/>
    <property type="evidence" value="ECO:0007669"/>
    <property type="project" value="TreeGrafter"/>
</dbReference>
<dbReference type="PANTHER" id="PTHR20938">
    <property type="entry name" value="INTEGRATOR COMPLEX SUBUNIT 4"/>
    <property type="match status" value="1"/>
</dbReference>
<evidence type="ECO:0000256" key="1">
    <source>
        <dbReference type="ARBA" id="ARBA00004123"/>
    </source>
</evidence>
<dbReference type="AlphaFoldDB" id="A0A0L7L0V1"/>
<dbReference type="Proteomes" id="UP000037510">
    <property type="component" value="Unassembled WGS sequence"/>
</dbReference>
<reference evidence="5 6" key="1">
    <citation type="journal article" date="2015" name="Genome Biol. Evol.">
        <title>The genome of winter moth (Operophtera brumata) provides a genomic perspective on sexual dimorphism and phenology.</title>
        <authorList>
            <person name="Derks M.F."/>
            <person name="Smit S."/>
            <person name="Salis L."/>
            <person name="Schijlen E."/>
            <person name="Bossers A."/>
            <person name="Mateman C."/>
            <person name="Pijl A.S."/>
            <person name="de Ridder D."/>
            <person name="Groenen M.A."/>
            <person name="Visser M.E."/>
            <person name="Megens H.J."/>
        </authorList>
    </citation>
    <scope>NUCLEOTIDE SEQUENCE [LARGE SCALE GENOMIC DNA]</scope>
    <source>
        <strain evidence="5">WM2013NL</strain>
        <tissue evidence="5">Head and thorax</tissue>
    </source>
</reference>
<dbReference type="Pfam" id="PF25458">
    <property type="entry name" value="INTS4_C"/>
    <property type="match status" value="1"/>
</dbReference>
<dbReference type="STRING" id="104452.A0A0L7L0V1"/>
<evidence type="ECO:0000259" key="4">
    <source>
        <dbReference type="Pfam" id="PF25458"/>
    </source>
</evidence>
<feature type="domain" description="Integrator complex subunit 4/Protein SIEL C-terminal Ig-like" evidence="4">
    <location>
        <begin position="178"/>
        <end position="228"/>
    </location>
</feature>
<dbReference type="InterPro" id="IPR057412">
    <property type="entry name" value="INTS4_C"/>
</dbReference>